<dbReference type="Gene3D" id="3.40.50.12780">
    <property type="entry name" value="N-terminal domain of ligase-like"/>
    <property type="match status" value="1"/>
</dbReference>
<feature type="domain" description="AMP-dependent synthetase/ligase" evidence="8">
    <location>
        <begin position="76"/>
        <end position="491"/>
    </location>
</feature>
<evidence type="ECO:0000313" key="9">
    <source>
        <dbReference type="EMBL" id="KAA0201345.1"/>
    </source>
</evidence>
<dbReference type="GeneID" id="108665697"/>
<protein>
    <recommendedName>
        <fullName evidence="7">long-chain-fatty-acid--CoA ligase</fullName>
        <ecNumber evidence="7">6.2.1.3</ecNumber>
    </recommendedName>
</protein>
<dbReference type="InterPro" id="IPR042099">
    <property type="entry name" value="ANL_N_sf"/>
</dbReference>
<dbReference type="PANTHER" id="PTHR43272:SF83">
    <property type="entry name" value="ACYL-COA SYNTHETASE LONG-CHAIN, ISOFORM J"/>
    <property type="match status" value="1"/>
</dbReference>
<evidence type="ECO:0000256" key="6">
    <source>
        <dbReference type="ARBA" id="ARBA00024484"/>
    </source>
</evidence>
<sequence length="672" mass="73019">MSTVRGVRGANNTWRKADDIGNEPGLQLTKHLLDNSIITVPAILQYSGDKNGDQPCMGTRTIILRHIEESKGKKLEKLELGDYVWKSYKDVYEDMLVLSKGVLSLGLKPKSKIAMFAETRAEWYVFSVACMNAGMTIVTLYTNLNDDGVAHGILETEVDTIVTSVELMHRLAKILPGNDQVKRVIVLEDQLDGIGDAKATLPSMEVLSYGEVRKMGRDADVQNIEGPGPDDVAIIMYTSGSTGNPKGVLLSHRNIFSAITAYVVQAHLSPGDCYLAYLPLAHVLELATETAIIAMGVSIAYSSPLTLTNTSPKIMKGTVGDARMARPTAMCAVPLILDRIIKGVLTNVERQGKFASKLFSASLQYKQAINGNGGVLSRFLDTMIFNKVKAELGGRLRMMVVGGAPISNRTQLIIKAMFGCTLQAAYGATETSACATSMDADDHTLGHCGPPNPRTIVKLDDWEEGGYRVADEPLPRGEVVVGGDCVALGYFKLPEETKQSFYEEDGVRWFRTGDIGEMDENGCLRIIDRMKDLVKLQSGEYVSLGNVEAVLKTHAVVDNICVFCDSNQNNTVAVVVPAAETLKKIAAGLSKNESDNLSDLCNDADVVKAVLKTLQSHGRSQKLNRAEIPTALFLTSEPWTPDNGLVTAALKLRRKPIVKHFSQQIAAMYASS</sequence>
<dbReference type="KEGG" id="hazt:108665697"/>
<dbReference type="SUPFAM" id="SSF56801">
    <property type="entry name" value="Acetyl-CoA synthetase-like"/>
    <property type="match status" value="1"/>
</dbReference>
<dbReference type="EMBL" id="JQDR03005580">
    <property type="protein sequence ID" value="KAA0201345.1"/>
    <property type="molecule type" value="Genomic_DNA"/>
</dbReference>
<dbReference type="OrthoDB" id="1700726at2759"/>
<dbReference type="Proteomes" id="UP000711488">
    <property type="component" value="Unassembled WGS sequence"/>
</dbReference>
<dbReference type="Pfam" id="PF00501">
    <property type="entry name" value="AMP-binding"/>
    <property type="match status" value="1"/>
</dbReference>
<comment type="similarity">
    <text evidence="1">Belongs to the ATP-dependent AMP-binding enzyme family.</text>
</comment>
<evidence type="ECO:0000256" key="7">
    <source>
        <dbReference type="ARBA" id="ARBA00026121"/>
    </source>
</evidence>
<dbReference type="InterPro" id="IPR020845">
    <property type="entry name" value="AMP-binding_CS"/>
</dbReference>
<reference evidence="11" key="4">
    <citation type="submission" date="2023-09" db="UniProtKB">
        <authorList>
            <consortium name="RefSeq"/>
        </authorList>
    </citation>
    <scope>IDENTIFICATION</scope>
    <source>
        <tissue evidence="11 12">Whole organism</tissue>
    </source>
</reference>
<dbReference type="GO" id="GO:0090433">
    <property type="term" value="F:palmitoyl-CoA ligase activity"/>
    <property type="evidence" value="ECO:0007669"/>
    <property type="project" value="TreeGrafter"/>
</dbReference>
<accession>A0A6A0H8J4</accession>
<dbReference type="Gene3D" id="3.30.300.30">
    <property type="match status" value="1"/>
</dbReference>
<evidence type="ECO:0000256" key="4">
    <source>
        <dbReference type="ARBA" id="ARBA00022832"/>
    </source>
</evidence>
<dbReference type="OMA" id="RWEPVFH"/>
<keyword evidence="4" id="KW-0443">Lipid metabolism</keyword>
<dbReference type="EC" id="6.2.1.3" evidence="7"/>
<dbReference type="RefSeq" id="XP_018007971.1">
    <property type="nucleotide sequence ID" value="XM_018152482.2"/>
</dbReference>
<evidence type="ECO:0000313" key="12">
    <source>
        <dbReference type="RefSeq" id="XP_018007971.1"/>
    </source>
</evidence>
<keyword evidence="5" id="KW-0067">ATP-binding</keyword>
<dbReference type="RefSeq" id="XP_018007970.1">
    <property type="nucleotide sequence ID" value="XM_018152481.2"/>
</dbReference>
<gene>
    <name evidence="11 12" type="primary">LOC108665697</name>
    <name evidence="9" type="ORF">HAZT_HAZT000552</name>
</gene>
<evidence type="ECO:0000313" key="11">
    <source>
        <dbReference type="RefSeq" id="XP_018007970.1"/>
    </source>
</evidence>
<keyword evidence="3" id="KW-0547">Nucleotide-binding</keyword>
<keyword evidence="2" id="KW-0436">Ligase</keyword>
<evidence type="ECO:0000256" key="3">
    <source>
        <dbReference type="ARBA" id="ARBA00022741"/>
    </source>
</evidence>
<keyword evidence="10" id="KW-1185">Reference proteome</keyword>
<dbReference type="GO" id="GO:0005811">
    <property type="term" value="C:lipid droplet"/>
    <property type="evidence" value="ECO:0007669"/>
    <property type="project" value="TreeGrafter"/>
</dbReference>
<dbReference type="InterPro" id="IPR045851">
    <property type="entry name" value="AMP-bd_C_sf"/>
</dbReference>
<dbReference type="PROSITE" id="PS00455">
    <property type="entry name" value="AMP_BINDING"/>
    <property type="match status" value="1"/>
</dbReference>
<dbReference type="GO" id="GO:0035336">
    <property type="term" value="P:long-chain fatty-acyl-CoA metabolic process"/>
    <property type="evidence" value="ECO:0007669"/>
    <property type="project" value="TreeGrafter"/>
</dbReference>
<evidence type="ECO:0000256" key="5">
    <source>
        <dbReference type="ARBA" id="ARBA00022840"/>
    </source>
</evidence>
<reference evidence="9" key="1">
    <citation type="submission" date="2014-08" db="EMBL/GenBank/DDBJ databases">
        <authorList>
            <person name="Murali S."/>
            <person name="Richards S."/>
            <person name="Bandaranaike D."/>
            <person name="Bellair M."/>
            <person name="Blankenburg K."/>
            <person name="Chao H."/>
            <person name="Dinh H."/>
            <person name="Doddapaneni H."/>
            <person name="Dugan-Rocha S."/>
            <person name="Elkadiri S."/>
            <person name="Gnanaolivu R."/>
            <person name="Hughes D."/>
            <person name="Lee S."/>
            <person name="Li M."/>
            <person name="Ming W."/>
            <person name="Munidasa M."/>
            <person name="Muniz J."/>
            <person name="Nguyen L."/>
            <person name="Osuji N."/>
            <person name="Pu L.-L."/>
            <person name="Puazo M."/>
            <person name="Skinner E."/>
            <person name="Qu C."/>
            <person name="Quiroz J."/>
            <person name="Raj R."/>
            <person name="Weissenberger G."/>
            <person name="Xin Y."/>
            <person name="Zou X."/>
            <person name="Han Y."/>
            <person name="Worley K."/>
            <person name="Muzny D."/>
            <person name="Gibbs R."/>
        </authorList>
    </citation>
    <scope>NUCLEOTIDE SEQUENCE</scope>
    <source>
        <strain evidence="9">HAZT.00-mixed</strain>
        <tissue evidence="9">Whole organism</tissue>
    </source>
</reference>
<evidence type="ECO:0000259" key="8">
    <source>
        <dbReference type="Pfam" id="PF00501"/>
    </source>
</evidence>
<dbReference type="GO" id="GO:0005886">
    <property type="term" value="C:plasma membrane"/>
    <property type="evidence" value="ECO:0007669"/>
    <property type="project" value="TreeGrafter"/>
</dbReference>
<organism evidence="9">
    <name type="scientific">Hyalella azteca</name>
    <name type="common">Amphipod</name>
    <dbReference type="NCBI Taxonomy" id="294128"/>
    <lineage>
        <taxon>Eukaryota</taxon>
        <taxon>Metazoa</taxon>
        <taxon>Ecdysozoa</taxon>
        <taxon>Arthropoda</taxon>
        <taxon>Crustacea</taxon>
        <taxon>Multicrustacea</taxon>
        <taxon>Malacostraca</taxon>
        <taxon>Eumalacostraca</taxon>
        <taxon>Peracarida</taxon>
        <taxon>Amphipoda</taxon>
        <taxon>Senticaudata</taxon>
        <taxon>Talitrida</taxon>
        <taxon>Talitroidea</taxon>
        <taxon>Hyalellidae</taxon>
        <taxon>Hyalella</taxon>
    </lineage>
</organism>
<comment type="catalytic activity">
    <reaction evidence="6">
        <text>a long-chain fatty acid + ATP + CoA = a long-chain fatty acyl-CoA + AMP + diphosphate</text>
        <dbReference type="Rhea" id="RHEA:15421"/>
        <dbReference type="ChEBI" id="CHEBI:30616"/>
        <dbReference type="ChEBI" id="CHEBI:33019"/>
        <dbReference type="ChEBI" id="CHEBI:57287"/>
        <dbReference type="ChEBI" id="CHEBI:57560"/>
        <dbReference type="ChEBI" id="CHEBI:83139"/>
        <dbReference type="ChEBI" id="CHEBI:456215"/>
        <dbReference type="EC" id="6.2.1.3"/>
    </reaction>
    <physiologicalReaction direction="left-to-right" evidence="6">
        <dbReference type="Rhea" id="RHEA:15422"/>
    </physiologicalReaction>
</comment>
<name>A0A6A0H8J4_HYAAZ</name>
<keyword evidence="4" id="KW-0276">Fatty acid metabolism</keyword>
<dbReference type="PANTHER" id="PTHR43272">
    <property type="entry name" value="LONG-CHAIN-FATTY-ACID--COA LIGASE"/>
    <property type="match status" value="1"/>
</dbReference>
<dbReference type="GO" id="GO:0030182">
    <property type="term" value="P:neuron differentiation"/>
    <property type="evidence" value="ECO:0007669"/>
    <property type="project" value="TreeGrafter"/>
</dbReference>
<reference evidence="9" key="3">
    <citation type="submission" date="2019-06" db="EMBL/GenBank/DDBJ databases">
        <authorList>
            <person name="Poynton C."/>
            <person name="Hasenbein S."/>
            <person name="Benoit J.B."/>
            <person name="Sepulveda M.S."/>
            <person name="Poelchau M.F."/>
            <person name="Murali S.C."/>
            <person name="Chen S."/>
            <person name="Glastad K.M."/>
            <person name="Werren J.H."/>
            <person name="Vineis J.H."/>
            <person name="Bowen J.L."/>
            <person name="Friedrich M."/>
            <person name="Jones J."/>
            <person name="Robertson H.M."/>
            <person name="Feyereisen R."/>
            <person name="Mechler-Hickson A."/>
            <person name="Mathers N."/>
            <person name="Lee C.E."/>
            <person name="Colbourne J.K."/>
            <person name="Biales A."/>
            <person name="Johnston J.S."/>
            <person name="Wellborn G.A."/>
            <person name="Rosendale A.J."/>
            <person name="Cridge A.G."/>
            <person name="Munoz-Torres M.C."/>
            <person name="Bain P.A."/>
            <person name="Manny A.R."/>
            <person name="Major K.M."/>
            <person name="Lambert F.N."/>
            <person name="Vulpe C.D."/>
            <person name="Tuck P."/>
            <person name="Blalock B.J."/>
            <person name="Lin Y.-Y."/>
            <person name="Smith M.E."/>
            <person name="Ochoa-Acuna H."/>
            <person name="Chen M.-J.M."/>
            <person name="Childers C.P."/>
            <person name="Qu J."/>
            <person name="Dugan S."/>
            <person name="Lee S.L."/>
            <person name="Chao H."/>
            <person name="Dinh H."/>
            <person name="Han Y."/>
            <person name="Doddapaneni H."/>
            <person name="Worley K.C."/>
            <person name="Muzny D.M."/>
            <person name="Gibbs R.A."/>
            <person name="Richards S."/>
        </authorList>
    </citation>
    <scope>NUCLEOTIDE SEQUENCE</scope>
    <source>
        <strain evidence="9">HAZT.00-mixed</strain>
        <tissue evidence="9">Whole organism</tissue>
    </source>
</reference>
<evidence type="ECO:0000313" key="10">
    <source>
        <dbReference type="Proteomes" id="UP000694843"/>
    </source>
</evidence>
<evidence type="ECO:0000256" key="1">
    <source>
        <dbReference type="ARBA" id="ARBA00006432"/>
    </source>
</evidence>
<dbReference type="GO" id="GO:0005524">
    <property type="term" value="F:ATP binding"/>
    <property type="evidence" value="ECO:0007669"/>
    <property type="project" value="UniProtKB-KW"/>
</dbReference>
<proteinExistence type="inferred from homology"/>
<reference evidence="9" key="2">
    <citation type="journal article" date="2018" name="Environ. Sci. Technol.">
        <title>The Toxicogenome of Hyalella azteca: A Model for Sediment Ecotoxicology and Evolutionary Toxicology.</title>
        <authorList>
            <person name="Poynton H.C."/>
            <person name="Hasenbein S."/>
            <person name="Benoit J.B."/>
            <person name="Sepulveda M.S."/>
            <person name="Poelchau M.F."/>
            <person name="Hughes D.S.T."/>
            <person name="Murali S.C."/>
            <person name="Chen S."/>
            <person name="Glastad K.M."/>
            <person name="Goodisman M.A.D."/>
            <person name="Werren J.H."/>
            <person name="Vineis J.H."/>
            <person name="Bowen J.L."/>
            <person name="Friedrich M."/>
            <person name="Jones J."/>
            <person name="Robertson H.M."/>
            <person name="Feyereisen R."/>
            <person name="Mechler-Hickson A."/>
            <person name="Mathers N."/>
            <person name="Lee C.E."/>
            <person name="Colbourne J.K."/>
            <person name="Biales A."/>
            <person name="Johnston J.S."/>
            <person name="Wellborn G.A."/>
            <person name="Rosendale A.J."/>
            <person name="Cridge A.G."/>
            <person name="Munoz-Torres M.C."/>
            <person name="Bain P.A."/>
            <person name="Manny A.R."/>
            <person name="Major K.M."/>
            <person name="Lambert F.N."/>
            <person name="Vulpe C.D."/>
            <person name="Tuck P."/>
            <person name="Blalock B.J."/>
            <person name="Lin Y.Y."/>
            <person name="Smith M.E."/>
            <person name="Ochoa-Acuna H."/>
            <person name="Chen M.M."/>
            <person name="Childers C.P."/>
            <person name="Qu J."/>
            <person name="Dugan S."/>
            <person name="Lee S.L."/>
            <person name="Chao H."/>
            <person name="Dinh H."/>
            <person name="Han Y."/>
            <person name="Doddapaneni H."/>
            <person name="Worley K.C."/>
            <person name="Muzny D.M."/>
            <person name="Gibbs R.A."/>
            <person name="Richards S."/>
        </authorList>
    </citation>
    <scope>NUCLEOTIDE SEQUENCE</scope>
    <source>
        <strain evidence="9">HAZT.00-mixed</strain>
        <tissue evidence="9">Whole organism</tissue>
    </source>
</reference>
<dbReference type="AlphaFoldDB" id="A0A6A0H8J4"/>
<dbReference type="GO" id="GO:0005783">
    <property type="term" value="C:endoplasmic reticulum"/>
    <property type="evidence" value="ECO:0007669"/>
    <property type="project" value="TreeGrafter"/>
</dbReference>
<dbReference type="Proteomes" id="UP000694843">
    <property type="component" value="Unplaced"/>
</dbReference>
<evidence type="ECO:0000256" key="2">
    <source>
        <dbReference type="ARBA" id="ARBA00022598"/>
    </source>
</evidence>
<dbReference type="InterPro" id="IPR000873">
    <property type="entry name" value="AMP-dep_synth/lig_dom"/>
</dbReference>